<accession>A0A3D9L7Q3</accession>
<feature type="transmembrane region" description="Helical" evidence="9">
    <location>
        <begin position="87"/>
        <end position="112"/>
    </location>
</feature>
<dbReference type="InterPro" id="IPR007387">
    <property type="entry name" value="TRAP_DctQ"/>
</dbReference>
<evidence type="ECO:0000256" key="8">
    <source>
        <dbReference type="ARBA" id="ARBA00038436"/>
    </source>
</evidence>
<keyword evidence="4" id="KW-0997">Cell inner membrane</keyword>
<evidence type="ECO:0000313" key="12">
    <source>
        <dbReference type="Proteomes" id="UP000256779"/>
    </source>
</evidence>
<comment type="similarity">
    <text evidence="8">Belongs to the TRAP transporter small permease family.</text>
</comment>
<dbReference type="GO" id="GO:0005886">
    <property type="term" value="C:plasma membrane"/>
    <property type="evidence" value="ECO:0007669"/>
    <property type="project" value="UniProtKB-SubCell"/>
</dbReference>
<keyword evidence="6 9" id="KW-1133">Transmembrane helix</keyword>
<keyword evidence="5 9" id="KW-0812">Transmembrane</keyword>
<feature type="transmembrane region" description="Helical" evidence="9">
    <location>
        <begin position="50"/>
        <end position="66"/>
    </location>
</feature>
<reference evidence="11 12" key="1">
    <citation type="submission" date="2018-07" db="EMBL/GenBank/DDBJ databases">
        <title>Genomic Encyclopedia of Type Strains, Phase IV (KMG-IV): sequencing the most valuable type-strain genomes for metagenomic binning, comparative biology and taxonomic classification.</title>
        <authorList>
            <person name="Goeker M."/>
        </authorList>
    </citation>
    <scope>NUCLEOTIDE SEQUENCE [LARGE SCALE GENOMIC DNA]</scope>
    <source>
        <strain evidence="11 12">DSM 4134</strain>
    </source>
</reference>
<dbReference type="InterPro" id="IPR055348">
    <property type="entry name" value="DctQ"/>
</dbReference>
<keyword evidence="7 9" id="KW-0472">Membrane</keyword>
<gene>
    <name evidence="11" type="ORF">C7460_10331</name>
</gene>
<evidence type="ECO:0000259" key="10">
    <source>
        <dbReference type="Pfam" id="PF04290"/>
    </source>
</evidence>
<keyword evidence="3" id="KW-1003">Cell membrane</keyword>
<keyword evidence="2" id="KW-0813">Transport</keyword>
<evidence type="ECO:0000313" key="11">
    <source>
        <dbReference type="EMBL" id="REE01515.1"/>
    </source>
</evidence>
<evidence type="ECO:0000256" key="1">
    <source>
        <dbReference type="ARBA" id="ARBA00004429"/>
    </source>
</evidence>
<evidence type="ECO:0000256" key="6">
    <source>
        <dbReference type="ARBA" id="ARBA00022989"/>
    </source>
</evidence>
<evidence type="ECO:0000256" key="3">
    <source>
        <dbReference type="ARBA" id="ARBA00022475"/>
    </source>
</evidence>
<name>A0A3D9L7Q3_MARFU</name>
<feature type="transmembrane region" description="Helical" evidence="9">
    <location>
        <begin position="12"/>
        <end position="38"/>
    </location>
</feature>
<proteinExistence type="inferred from homology"/>
<sequence>MTNNAIDKINGFIGKSVSWLSLALVLIIVVDVAMRYLFSITSSASFELEWHLFAALFMLSAGWAFGQDKHVRVDVFYQNFSPRQQATVNLIGCIFLLLPLAVVGTWQGVIFTANSFALGETSPDPGGLPARYLIKSTIPLGFALLGLQGLSEIFKSLQTLFSK</sequence>
<evidence type="ECO:0000256" key="2">
    <source>
        <dbReference type="ARBA" id="ARBA00022448"/>
    </source>
</evidence>
<dbReference type="PANTHER" id="PTHR35011:SF4">
    <property type="entry name" value="SLL1102 PROTEIN"/>
    <property type="match status" value="1"/>
</dbReference>
<protein>
    <submittedName>
        <fullName evidence="11">TRAP-type mannitol/chloroaromatic compound transport system permease small subunit</fullName>
    </submittedName>
</protein>
<dbReference type="Pfam" id="PF04290">
    <property type="entry name" value="DctQ"/>
    <property type="match status" value="1"/>
</dbReference>
<dbReference type="Proteomes" id="UP000256779">
    <property type="component" value="Unassembled WGS sequence"/>
</dbReference>
<keyword evidence="12" id="KW-1185">Reference proteome</keyword>
<comment type="caution">
    <text evidence="11">The sequence shown here is derived from an EMBL/GenBank/DDBJ whole genome shotgun (WGS) entry which is preliminary data.</text>
</comment>
<feature type="domain" description="Tripartite ATP-independent periplasmic transporters DctQ component" evidence="10">
    <location>
        <begin position="24"/>
        <end position="158"/>
    </location>
</feature>
<evidence type="ECO:0000256" key="9">
    <source>
        <dbReference type="SAM" id="Phobius"/>
    </source>
</evidence>
<evidence type="ECO:0000256" key="4">
    <source>
        <dbReference type="ARBA" id="ARBA00022519"/>
    </source>
</evidence>
<comment type="subcellular location">
    <subcellularLocation>
        <location evidence="1">Cell inner membrane</location>
        <topology evidence="1">Multi-pass membrane protein</topology>
    </subcellularLocation>
</comment>
<dbReference type="OrthoDB" id="9795655at2"/>
<dbReference type="EMBL" id="QREG01000003">
    <property type="protein sequence ID" value="REE01515.1"/>
    <property type="molecule type" value="Genomic_DNA"/>
</dbReference>
<dbReference type="PANTHER" id="PTHR35011">
    <property type="entry name" value="2,3-DIKETO-L-GULONATE TRAP TRANSPORTER SMALL PERMEASE PROTEIN YIAM"/>
    <property type="match status" value="1"/>
</dbReference>
<dbReference type="AlphaFoldDB" id="A0A3D9L7Q3"/>
<evidence type="ECO:0000256" key="5">
    <source>
        <dbReference type="ARBA" id="ARBA00022692"/>
    </source>
</evidence>
<evidence type="ECO:0000256" key="7">
    <source>
        <dbReference type="ARBA" id="ARBA00023136"/>
    </source>
</evidence>
<dbReference type="RefSeq" id="WP_147302847.1">
    <property type="nucleotide sequence ID" value="NZ_QREG01000003.1"/>
</dbReference>
<organism evidence="11 12">
    <name type="scientific">Marinoscillum furvescens DSM 4134</name>
    <dbReference type="NCBI Taxonomy" id="1122208"/>
    <lineage>
        <taxon>Bacteria</taxon>
        <taxon>Pseudomonadati</taxon>
        <taxon>Bacteroidota</taxon>
        <taxon>Cytophagia</taxon>
        <taxon>Cytophagales</taxon>
        <taxon>Reichenbachiellaceae</taxon>
        <taxon>Marinoscillum</taxon>
    </lineage>
</organism>